<keyword evidence="2" id="KW-0472">Membrane</keyword>
<proteinExistence type="predicted"/>
<evidence type="ECO:0000313" key="4">
    <source>
        <dbReference type="EnsemblMetazoa" id="HelroP192638"/>
    </source>
</evidence>
<protein>
    <submittedName>
        <fullName evidence="3 4">Uncharacterized protein</fullName>
    </submittedName>
</protein>
<dbReference type="HOGENOM" id="CLU_1742540_0_0_1"/>
<evidence type="ECO:0000256" key="2">
    <source>
        <dbReference type="SAM" id="Phobius"/>
    </source>
</evidence>
<dbReference type="GeneID" id="20212351"/>
<feature type="region of interest" description="Disordered" evidence="1">
    <location>
        <begin position="83"/>
        <end position="121"/>
    </location>
</feature>
<evidence type="ECO:0000256" key="1">
    <source>
        <dbReference type="SAM" id="MobiDB-lite"/>
    </source>
</evidence>
<dbReference type="InParanoid" id="T1FU55"/>
<reference evidence="3 5" key="2">
    <citation type="journal article" date="2013" name="Nature">
        <title>Insights into bilaterian evolution from three spiralian genomes.</title>
        <authorList>
            <person name="Simakov O."/>
            <person name="Marletaz F."/>
            <person name="Cho S.J."/>
            <person name="Edsinger-Gonzales E."/>
            <person name="Havlak P."/>
            <person name="Hellsten U."/>
            <person name="Kuo D.H."/>
            <person name="Larsson T."/>
            <person name="Lv J."/>
            <person name="Arendt D."/>
            <person name="Savage R."/>
            <person name="Osoegawa K."/>
            <person name="de Jong P."/>
            <person name="Grimwood J."/>
            <person name="Chapman J.A."/>
            <person name="Shapiro H."/>
            <person name="Aerts A."/>
            <person name="Otillar R.P."/>
            <person name="Terry A.Y."/>
            <person name="Boore J.L."/>
            <person name="Grigoriev I.V."/>
            <person name="Lindberg D.R."/>
            <person name="Seaver E.C."/>
            <person name="Weisblat D.A."/>
            <person name="Putnam N.H."/>
            <person name="Rokhsar D.S."/>
        </authorList>
    </citation>
    <scope>NUCLEOTIDE SEQUENCE</scope>
</reference>
<feature type="transmembrane region" description="Helical" evidence="2">
    <location>
        <begin position="21"/>
        <end position="43"/>
    </location>
</feature>
<dbReference type="OrthoDB" id="8950787at2759"/>
<evidence type="ECO:0000313" key="3">
    <source>
        <dbReference type="EMBL" id="ESO00278.1"/>
    </source>
</evidence>
<dbReference type="RefSeq" id="XP_009021712.1">
    <property type="nucleotide sequence ID" value="XM_009023464.1"/>
</dbReference>
<sequence length="150" mass="16549">MPIKKIKKRQAFVKKVSREGKVNVVAVGACLVVLLFATSFMIFTKVRRLYRQRQVKSMNFDNPVYKKSTDDDEYDDGNVAASAVAPAATSNTNNTTTNNDKNDDSNNDNNNGSNNNNVDDVNPVVVVLSYDGSHVTSNAESLTLIQKENM</sequence>
<feature type="compositionally biased region" description="Low complexity" evidence="1">
    <location>
        <begin position="107"/>
        <end position="121"/>
    </location>
</feature>
<name>T1FU55_HELRO</name>
<dbReference type="KEGG" id="hro:HELRODRAFT_192638"/>
<keyword evidence="2" id="KW-0812">Transmembrane</keyword>
<organism evidence="4 5">
    <name type="scientific">Helobdella robusta</name>
    <name type="common">Californian leech</name>
    <dbReference type="NCBI Taxonomy" id="6412"/>
    <lineage>
        <taxon>Eukaryota</taxon>
        <taxon>Metazoa</taxon>
        <taxon>Spiralia</taxon>
        <taxon>Lophotrochozoa</taxon>
        <taxon>Annelida</taxon>
        <taxon>Clitellata</taxon>
        <taxon>Hirudinea</taxon>
        <taxon>Rhynchobdellida</taxon>
        <taxon>Glossiphoniidae</taxon>
        <taxon>Helobdella</taxon>
    </lineage>
</organism>
<accession>T1FU55</accession>
<dbReference type="EMBL" id="KB096983">
    <property type="protein sequence ID" value="ESO00278.1"/>
    <property type="molecule type" value="Genomic_DNA"/>
</dbReference>
<reference evidence="4" key="3">
    <citation type="submission" date="2015-06" db="UniProtKB">
        <authorList>
            <consortium name="EnsemblMetazoa"/>
        </authorList>
    </citation>
    <scope>IDENTIFICATION</scope>
</reference>
<reference evidence="5" key="1">
    <citation type="submission" date="2012-12" db="EMBL/GenBank/DDBJ databases">
        <authorList>
            <person name="Hellsten U."/>
            <person name="Grimwood J."/>
            <person name="Chapman J.A."/>
            <person name="Shapiro H."/>
            <person name="Aerts A."/>
            <person name="Otillar R.P."/>
            <person name="Terry A.Y."/>
            <person name="Boore J.L."/>
            <person name="Simakov O."/>
            <person name="Marletaz F."/>
            <person name="Cho S.-J."/>
            <person name="Edsinger-Gonzales E."/>
            <person name="Havlak P."/>
            <person name="Kuo D.-H."/>
            <person name="Larsson T."/>
            <person name="Lv J."/>
            <person name="Arendt D."/>
            <person name="Savage R."/>
            <person name="Osoegawa K."/>
            <person name="de Jong P."/>
            <person name="Lindberg D.R."/>
            <person name="Seaver E.C."/>
            <person name="Weisblat D.A."/>
            <person name="Putnam N.H."/>
            <person name="Grigoriev I.V."/>
            <person name="Rokhsar D.S."/>
        </authorList>
    </citation>
    <scope>NUCLEOTIDE SEQUENCE</scope>
</reference>
<gene>
    <name evidence="4" type="primary">20212351</name>
    <name evidence="3" type="ORF">HELRODRAFT_192638</name>
</gene>
<evidence type="ECO:0000313" key="5">
    <source>
        <dbReference type="Proteomes" id="UP000015101"/>
    </source>
</evidence>
<dbReference type="EMBL" id="AMQM01005557">
    <property type="status" value="NOT_ANNOTATED_CDS"/>
    <property type="molecule type" value="Genomic_DNA"/>
</dbReference>
<dbReference type="CTD" id="20212351"/>
<keyword evidence="5" id="KW-1185">Reference proteome</keyword>
<dbReference type="Proteomes" id="UP000015101">
    <property type="component" value="Unassembled WGS sequence"/>
</dbReference>
<keyword evidence="2" id="KW-1133">Transmembrane helix</keyword>
<dbReference type="AlphaFoldDB" id="T1FU55"/>
<dbReference type="EnsemblMetazoa" id="HelroT192638">
    <property type="protein sequence ID" value="HelroP192638"/>
    <property type="gene ID" value="HelroG192638"/>
</dbReference>
<feature type="compositionally biased region" description="Low complexity" evidence="1">
    <location>
        <begin position="83"/>
        <end position="99"/>
    </location>
</feature>